<keyword evidence="2" id="KW-1185">Reference proteome</keyword>
<dbReference type="eggNOG" id="ENOG503382N">
    <property type="taxonomic scope" value="Bacteria"/>
</dbReference>
<sequence>MLADQEEPKIQSGALDQNLHLPAAWRLTLLEFIASELPKWRDDPKRPIETAETSLTSRLCAHMNSATRKSGGWDFLQFRVEEPDEIVGGRKVDLVPAPSAATIWIEGREYTQYSPLVPIECKRLPIPASATRDEREYLYSAHSSTGGVQRFKAGHHGAAHSIGAMIGYIQSRDIDFWDGQIRAWLEGLIASPVDGWTLHDGLRITKRDTTARSALLESVHRRSEGLPDIQLHHLWIDMANSSEQAAHSAQPILQR</sequence>
<dbReference type="KEGG" id="hdn:Hden_0355"/>
<accession>D8JRE9</accession>
<protein>
    <submittedName>
        <fullName evidence="1">Uncharacterized protein</fullName>
    </submittedName>
</protein>
<reference evidence="2" key="1">
    <citation type="journal article" date="2011" name="J. Bacteriol.">
        <title>Genome sequences of eight morphologically diverse alphaproteobacteria.</title>
        <authorList>
            <consortium name="US DOE Joint Genome Institute"/>
            <person name="Brown P.J."/>
            <person name="Kysela D.T."/>
            <person name="Buechlein A."/>
            <person name="Hemmerich C."/>
            <person name="Brun Y.V."/>
        </authorList>
    </citation>
    <scope>NUCLEOTIDE SEQUENCE [LARGE SCALE GENOMIC DNA]</scope>
    <source>
        <strain evidence="2">ATCC 51888 / DSM 1869 / NCIB 11706 / TK 0415</strain>
    </source>
</reference>
<evidence type="ECO:0000313" key="2">
    <source>
        <dbReference type="Proteomes" id="UP000002033"/>
    </source>
</evidence>
<dbReference type="RefSeq" id="WP_013214397.1">
    <property type="nucleotide sequence ID" value="NC_014313.1"/>
</dbReference>
<dbReference type="STRING" id="582899.Hden_0355"/>
<gene>
    <name evidence="1" type="ordered locus">Hden_0355</name>
</gene>
<evidence type="ECO:0000313" key="1">
    <source>
        <dbReference type="EMBL" id="ADJ22178.1"/>
    </source>
</evidence>
<dbReference type="HOGENOM" id="CLU_102103_0_0_5"/>
<dbReference type="OrthoDB" id="6913282at2"/>
<organism evidence="1 2">
    <name type="scientific">Hyphomicrobium denitrificans (strain ATCC 51888 / DSM 1869 / NCIMB 11706 / TK 0415)</name>
    <dbReference type="NCBI Taxonomy" id="582899"/>
    <lineage>
        <taxon>Bacteria</taxon>
        <taxon>Pseudomonadati</taxon>
        <taxon>Pseudomonadota</taxon>
        <taxon>Alphaproteobacteria</taxon>
        <taxon>Hyphomicrobiales</taxon>
        <taxon>Hyphomicrobiaceae</taxon>
        <taxon>Hyphomicrobium</taxon>
    </lineage>
</organism>
<dbReference type="EMBL" id="CP002083">
    <property type="protein sequence ID" value="ADJ22178.1"/>
    <property type="molecule type" value="Genomic_DNA"/>
</dbReference>
<name>D8JRE9_HYPDA</name>
<dbReference type="AlphaFoldDB" id="D8JRE9"/>
<dbReference type="Proteomes" id="UP000002033">
    <property type="component" value="Chromosome"/>
</dbReference>
<proteinExistence type="predicted"/>